<reference evidence="12 13" key="1">
    <citation type="submission" date="2023-10" db="EMBL/GenBank/DDBJ databases">
        <title>Draft Genome Sequence of Candida saopaulonensis from a very Premature Infant with Sepsis.</title>
        <authorList>
            <person name="Ning Y."/>
            <person name="Dai R."/>
            <person name="Xiao M."/>
            <person name="Xu Y."/>
            <person name="Yan Q."/>
            <person name="Zhang L."/>
        </authorList>
    </citation>
    <scope>NUCLEOTIDE SEQUENCE [LARGE SCALE GENOMIC DNA]</scope>
    <source>
        <strain evidence="12 13">19XY460</strain>
    </source>
</reference>
<feature type="transmembrane region" description="Helical" evidence="10">
    <location>
        <begin position="384"/>
        <end position="407"/>
    </location>
</feature>
<dbReference type="RefSeq" id="XP_062875353.1">
    <property type="nucleotide sequence ID" value="XM_063019283.1"/>
</dbReference>
<dbReference type="KEGG" id="asau:88171258"/>
<evidence type="ECO:0000256" key="5">
    <source>
        <dbReference type="ARBA" id="ARBA00022989"/>
    </source>
</evidence>
<evidence type="ECO:0000256" key="2">
    <source>
        <dbReference type="ARBA" id="ARBA00022692"/>
    </source>
</evidence>
<keyword evidence="3 10" id="KW-0999">Mitochondrion inner membrane</keyword>
<keyword evidence="6 11" id="KW-0175">Coiled coil</keyword>
<keyword evidence="7 10" id="KW-0496">Mitochondrion</keyword>
<protein>
    <recommendedName>
        <fullName evidence="10">Sensitive to high expression protein 9, mitochondrial</fullName>
    </recommendedName>
</protein>
<keyword evidence="13" id="KW-1185">Reference proteome</keyword>
<keyword evidence="2 10" id="KW-0812">Transmembrane</keyword>
<comment type="subunit">
    <text evidence="10">Homooligomer.</text>
</comment>
<evidence type="ECO:0000256" key="9">
    <source>
        <dbReference type="ARBA" id="ARBA00024807"/>
    </source>
</evidence>
<accession>A0AAX4H344</accession>
<evidence type="ECO:0000256" key="1">
    <source>
        <dbReference type="ARBA" id="ARBA00007472"/>
    </source>
</evidence>
<dbReference type="GO" id="GO:0005743">
    <property type="term" value="C:mitochondrial inner membrane"/>
    <property type="evidence" value="ECO:0007669"/>
    <property type="project" value="UniProtKB-SubCell"/>
</dbReference>
<dbReference type="EMBL" id="CP138894">
    <property type="protein sequence ID" value="WPK22966.1"/>
    <property type="molecule type" value="Genomic_DNA"/>
</dbReference>
<sequence>MIQCGLRFSPRTLRLSCISRQLFSTKTNGSNDFNDAKLRDIIESSNMAPSKRFKAENNDQSINDTQKLKQVVESAPISPKTIVESIAAADEAEPIDNGRNKPKQSPLEMLKTNYKLLVSSVIKDSLSSVNTLAQTLNQITGYSKIEEHKQLVQQLEKEVKEARLELKRAKNAYSDAIEQRSNLQREVTELLTRKDTWNPMDVERFTQLYRSDHENQRNESDSKIRLETAEQVFDSAQLKLGTKILARYHEEQLWSDKIRLALTYGTWMLTGLNIIFFVVAIFFVEPWKRRRLVNAFHVEVSLQFDEYNTEIRHLSDQMKQLTDAKEPSEVFLALEEDLGPQVQRLSQTTITSALTSWDSLKAFFHKVFAMDFLSGQFLITKSDLIFASAALVVFSSGLTTIISRMMFS</sequence>
<name>A0AAX4H344_9ASCO</name>
<evidence type="ECO:0000313" key="12">
    <source>
        <dbReference type="EMBL" id="WPK22966.1"/>
    </source>
</evidence>
<organism evidence="12 13">
    <name type="scientific">Australozyma saopauloensis</name>
    <dbReference type="NCBI Taxonomy" id="291208"/>
    <lineage>
        <taxon>Eukaryota</taxon>
        <taxon>Fungi</taxon>
        <taxon>Dikarya</taxon>
        <taxon>Ascomycota</taxon>
        <taxon>Saccharomycotina</taxon>
        <taxon>Pichiomycetes</taxon>
        <taxon>Metschnikowiaceae</taxon>
        <taxon>Australozyma</taxon>
    </lineage>
</organism>
<comment type="subcellular location">
    <subcellularLocation>
        <location evidence="10">Mitochondrion inner membrane</location>
        <topology evidence="10">Multi-pass membrane protein</topology>
    </subcellularLocation>
</comment>
<comment type="similarity">
    <text evidence="1 10">Belongs to the SHE9 family.</text>
</comment>
<evidence type="ECO:0000256" key="10">
    <source>
        <dbReference type="RuleBase" id="RU364128"/>
    </source>
</evidence>
<evidence type="ECO:0000256" key="6">
    <source>
        <dbReference type="ARBA" id="ARBA00023054"/>
    </source>
</evidence>
<evidence type="ECO:0000256" key="3">
    <source>
        <dbReference type="ARBA" id="ARBA00022792"/>
    </source>
</evidence>
<comment type="function">
    <text evidence="9">Required for the maintenance of the structure of the mitochondrial inner membrane. Involved in mitochondrial morphology. Causes growth arrest when highly overexpressed.</text>
</comment>
<proteinExistence type="inferred from homology"/>
<keyword evidence="4 10" id="KW-0809">Transit peptide</keyword>
<evidence type="ECO:0000313" key="13">
    <source>
        <dbReference type="Proteomes" id="UP001338582"/>
    </source>
</evidence>
<gene>
    <name evidence="12" type="ORF">PUMCH_000189</name>
</gene>
<dbReference type="Proteomes" id="UP001338582">
    <property type="component" value="Chromosome 1"/>
</dbReference>
<dbReference type="InterPro" id="IPR008839">
    <property type="entry name" value="MDM33_fungi"/>
</dbReference>
<dbReference type="Pfam" id="PF05546">
    <property type="entry name" value="She9_MDM33"/>
    <property type="match status" value="1"/>
</dbReference>
<feature type="coiled-coil region" evidence="11">
    <location>
        <begin position="145"/>
        <end position="193"/>
    </location>
</feature>
<evidence type="ECO:0000256" key="8">
    <source>
        <dbReference type="ARBA" id="ARBA00023136"/>
    </source>
</evidence>
<dbReference type="GeneID" id="88171258"/>
<dbReference type="PANTHER" id="PTHR31961:SF3">
    <property type="entry name" value="SENSITIVE TO HIGH EXPRESSION PROTEIN 9, MITOCHONDRIAL"/>
    <property type="match status" value="1"/>
</dbReference>
<evidence type="ECO:0000256" key="7">
    <source>
        <dbReference type="ARBA" id="ARBA00023128"/>
    </source>
</evidence>
<keyword evidence="5 10" id="KW-1133">Transmembrane helix</keyword>
<dbReference type="GO" id="GO:0007007">
    <property type="term" value="P:inner mitochondrial membrane organization"/>
    <property type="evidence" value="ECO:0007669"/>
    <property type="project" value="TreeGrafter"/>
</dbReference>
<keyword evidence="8 10" id="KW-0472">Membrane</keyword>
<evidence type="ECO:0000256" key="4">
    <source>
        <dbReference type="ARBA" id="ARBA00022946"/>
    </source>
</evidence>
<feature type="transmembrane region" description="Helical" evidence="10">
    <location>
        <begin position="264"/>
        <end position="284"/>
    </location>
</feature>
<evidence type="ECO:0000256" key="11">
    <source>
        <dbReference type="SAM" id="Coils"/>
    </source>
</evidence>
<dbReference type="AlphaFoldDB" id="A0AAX4H344"/>
<dbReference type="PANTHER" id="PTHR31961">
    <property type="entry name" value="SENSITIVE TO HIGH EXPRESSION PROTEIN 9, MITOCHONDRIAL"/>
    <property type="match status" value="1"/>
</dbReference>